<evidence type="ECO:0000313" key="2">
    <source>
        <dbReference type="Proteomes" id="UP000271098"/>
    </source>
</evidence>
<evidence type="ECO:0000313" key="1">
    <source>
        <dbReference type="EMBL" id="VDN19175.1"/>
    </source>
</evidence>
<gene>
    <name evidence="1" type="ORF">GPUH_LOCUS11736</name>
</gene>
<dbReference type="AlphaFoldDB" id="A0A183DSP5"/>
<sequence length="175" mass="19707">MGITTKLTKGGDGHIRTATVRLANSRKWTRSINLLLPLEVIKEVKNQAINDPNLEDDDENEKQPRGLWKMGITTKLTKGGDGHIRTVTVLLANSRKWTRSINLLLPLEVIKEVKNQAINDPNLEEDDENVLKHQCLRYQSNGNEEPQQRWNILYSLNFRLTNTTAAGVGACLVPS</sequence>
<dbReference type="WBParaSite" id="GPUH_0001175001-mRNA-1">
    <property type="protein sequence ID" value="GPUH_0001175001-mRNA-1"/>
    <property type="gene ID" value="GPUH_0001175001"/>
</dbReference>
<dbReference type="Proteomes" id="UP000271098">
    <property type="component" value="Unassembled WGS sequence"/>
</dbReference>
<accession>A0A183DSP5</accession>
<organism evidence="3">
    <name type="scientific">Gongylonema pulchrum</name>
    <dbReference type="NCBI Taxonomy" id="637853"/>
    <lineage>
        <taxon>Eukaryota</taxon>
        <taxon>Metazoa</taxon>
        <taxon>Ecdysozoa</taxon>
        <taxon>Nematoda</taxon>
        <taxon>Chromadorea</taxon>
        <taxon>Rhabditida</taxon>
        <taxon>Spirurina</taxon>
        <taxon>Spiruromorpha</taxon>
        <taxon>Spiruroidea</taxon>
        <taxon>Gongylonematidae</taxon>
        <taxon>Gongylonema</taxon>
    </lineage>
</organism>
<keyword evidence="2" id="KW-1185">Reference proteome</keyword>
<proteinExistence type="predicted"/>
<reference evidence="3" key="1">
    <citation type="submission" date="2016-06" db="UniProtKB">
        <authorList>
            <consortium name="WormBaseParasite"/>
        </authorList>
    </citation>
    <scope>IDENTIFICATION</scope>
</reference>
<name>A0A183DSP5_9BILA</name>
<protein>
    <submittedName>
        <fullName evidence="3">DUF5641 domain-containing protein</fullName>
    </submittedName>
</protein>
<dbReference type="EMBL" id="UYRT01078764">
    <property type="protein sequence ID" value="VDN19175.1"/>
    <property type="molecule type" value="Genomic_DNA"/>
</dbReference>
<reference evidence="1 2" key="2">
    <citation type="submission" date="2018-11" db="EMBL/GenBank/DDBJ databases">
        <authorList>
            <consortium name="Pathogen Informatics"/>
        </authorList>
    </citation>
    <scope>NUCLEOTIDE SEQUENCE [LARGE SCALE GENOMIC DNA]</scope>
</reference>
<evidence type="ECO:0000313" key="3">
    <source>
        <dbReference type="WBParaSite" id="GPUH_0001175001-mRNA-1"/>
    </source>
</evidence>